<dbReference type="Pfam" id="PF17802">
    <property type="entry name" value="SpaA"/>
    <property type="match status" value="1"/>
</dbReference>
<evidence type="ECO:0000259" key="2">
    <source>
        <dbReference type="Pfam" id="PF12892"/>
    </source>
</evidence>
<dbReference type="SUPFAM" id="SSF49482">
    <property type="entry name" value="Aromatic compound dioxygenase"/>
    <property type="match status" value="1"/>
</dbReference>
<dbReference type="GO" id="GO:0016702">
    <property type="term" value="F:oxidoreductase activity, acting on single donors with incorporation of molecular oxygen, incorporation of two atoms of oxygen"/>
    <property type="evidence" value="ECO:0007669"/>
    <property type="project" value="InterPro"/>
</dbReference>
<feature type="transmembrane region" description="Helical" evidence="1">
    <location>
        <begin position="32"/>
        <end position="51"/>
    </location>
</feature>
<evidence type="ECO:0000256" key="1">
    <source>
        <dbReference type="SAM" id="Phobius"/>
    </source>
</evidence>
<dbReference type="GO" id="GO:0005975">
    <property type="term" value="P:carbohydrate metabolic process"/>
    <property type="evidence" value="ECO:0007669"/>
    <property type="project" value="UniProtKB-ARBA"/>
</dbReference>
<dbReference type="InterPro" id="IPR022464">
    <property type="entry name" value="Strep_pil_isopept_link"/>
</dbReference>
<dbReference type="InterPro" id="IPR013783">
    <property type="entry name" value="Ig-like_fold"/>
</dbReference>
<protein>
    <submittedName>
        <fullName evidence="4">Pilus assembly protein</fullName>
    </submittedName>
</protein>
<keyword evidence="1" id="KW-0472">Membrane</keyword>
<evidence type="ECO:0000313" key="4">
    <source>
        <dbReference type="EMBL" id="KAB7462561.1"/>
    </source>
</evidence>
<evidence type="ECO:0000259" key="3">
    <source>
        <dbReference type="Pfam" id="PF17802"/>
    </source>
</evidence>
<proteinExistence type="predicted"/>
<feature type="domain" description="SpaA-like prealbumin fold" evidence="3">
    <location>
        <begin position="632"/>
        <end position="733"/>
    </location>
</feature>
<keyword evidence="1" id="KW-0812">Transmembrane</keyword>
<dbReference type="Gene3D" id="2.60.40.3050">
    <property type="match status" value="1"/>
</dbReference>
<feature type="domain" description="Streptococcal pilin isopeptide linkage" evidence="2">
    <location>
        <begin position="521"/>
        <end position="627"/>
    </location>
</feature>
<dbReference type="Pfam" id="PF12892">
    <property type="entry name" value="FctA"/>
    <property type="match status" value="1"/>
</dbReference>
<sequence length="803" mass="86410">MNDCFFYARREAMNAGERHLGSRIPFQISKHIIVVLISLIVALGSCLFTTAPAHAGTPYTTTNNLLNSVGGTVYIDKNIDWKSAAQYYANGSWHNVSDLTPADPANQDGNPVDLENGWKMRWIHTYYSGVYMVYRAPDNGKVTLSGSTWSGFKMRFNNIGYTTSGERISSIVEFNSVHAWQLDSVGLKEPAFVCPFHLGDRFGPAAAAVANSYPVSLTGYGSSEFDVGIKSRFTTTLVKDGTDTPIESDNEFNVTYWDIDQPIHHGANAFPRIADFTHPGREGVGLVSGYKSALIGNNTTLKVSEEGGTTWFKSSKKDDSKVPDDISTVVAKAGPSFVTEWSGEGCDTGMGYDSSVTVYPEWPTPVKSPERQIHNRGDVADFDVTEKFPYVADTNKASSIVMTDTLDNALDASHATVTVLKNVSGNYVDVTDNWKIAISGQTITATAKNTGHGYAEDEHVFHITVPVSTTADLNSYERETINGISYWKVPNQASVAINNNAKVTNTVHVFVPYEAKGSIQLKAIKHLEGGTLQDGQFTFTLKDQDGTELDTQKNDASGNVTFKEINYTLSDVGKTFTYTIEEQAENTPGVVYDTHVETVTVTVEDAGEGKLKLTPSYGDNAPVFKNTRKIPLTVIKKSTDGSLLPGAEFTLYKDDGNGVYDDNDQPATVYSDANLTAAIPGAVVTTDGNGEAHYYGLMPGTDYWLKETKAPAGYNLDTAAHLISVAHDGTVSTKDSGGTTAALPLKDGVAAITIADESIPNLPHTAGSGATAILLFLGSLLAIGGGGAVMLRRRSGSGLHSRV</sequence>
<comment type="caution">
    <text evidence="4">The sequence shown here is derived from an EMBL/GenBank/DDBJ whole genome shotgun (WGS) entry which is preliminary data.</text>
</comment>
<name>A0A7J5TKL5_9BIFI</name>
<dbReference type="Gene3D" id="2.60.40.10">
    <property type="entry name" value="Immunoglobulins"/>
    <property type="match status" value="1"/>
</dbReference>
<dbReference type="AlphaFoldDB" id="A0A7J5TKL5"/>
<dbReference type="Gene3D" id="2.60.40.740">
    <property type="match status" value="1"/>
</dbReference>
<accession>A0A7J5TKL5</accession>
<reference evidence="4 5" key="1">
    <citation type="journal article" date="2019" name="Nat. Med.">
        <title>A library of human gut bacterial isolates paired with longitudinal multiomics data enables mechanistic microbiome research.</title>
        <authorList>
            <person name="Poyet M."/>
            <person name="Groussin M."/>
            <person name="Gibbons S.M."/>
            <person name="Avila-Pacheco J."/>
            <person name="Jiang X."/>
            <person name="Kearney S.M."/>
            <person name="Perrotta A.R."/>
            <person name="Berdy B."/>
            <person name="Zhao S."/>
            <person name="Lieberman T.D."/>
            <person name="Swanson P.K."/>
            <person name="Smith M."/>
            <person name="Roesemann S."/>
            <person name="Alexander J.E."/>
            <person name="Rich S.A."/>
            <person name="Livny J."/>
            <person name="Vlamakis H."/>
            <person name="Clish C."/>
            <person name="Bullock K."/>
            <person name="Deik A."/>
            <person name="Scott J."/>
            <person name="Pierce K.A."/>
            <person name="Xavier R.J."/>
            <person name="Alm E.J."/>
        </authorList>
    </citation>
    <scope>NUCLEOTIDE SEQUENCE [LARGE SCALE GENOMIC DNA]</scope>
    <source>
        <strain evidence="4 5">BIOML-A2</strain>
    </source>
</reference>
<organism evidence="4 5">
    <name type="scientific">Bifidobacterium dentium</name>
    <dbReference type="NCBI Taxonomy" id="1689"/>
    <lineage>
        <taxon>Bacteria</taxon>
        <taxon>Bacillati</taxon>
        <taxon>Actinomycetota</taxon>
        <taxon>Actinomycetes</taxon>
        <taxon>Bifidobacteriales</taxon>
        <taxon>Bifidobacteriaceae</taxon>
        <taxon>Bifidobacterium</taxon>
    </lineage>
</organism>
<gene>
    <name evidence="4" type="ORF">GBB04_01965</name>
</gene>
<keyword evidence="1" id="KW-1133">Transmembrane helix</keyword>
<dbReference type="NCBIfam" id="TIGR03786">
    <property type="entry name" value="strep_pil_rpt"/>
    <property type="match status" value="1"/>
</dbReference>
<dbReference type="InterPro" id="IPR041033">
    <property type="entry name" value="SpaA_PFL_dom_1"/>
</dbReference>
<dbReference type="Proteomes" id="UP000429211">
    <property type="component" value="Unassembled WGS sequence"/>
</dbReference>
<evidence type="ECO:0000313" key="5">
    <source>
        <dbReference type="Proteomes" id="UP000429211"/>
    </source>
</evidence>
<dbReference type="InterPro" id="IPR038174">
    <property type="entry name" value="Strep_pil_link_sf"/>
</dbReference>
<feature type="transmembrane region" description="Helical" evidence="1">
    <location>
        <begin position="769"/>
        <end position="791"/>
    </location>
</feature>
<dbReference type="GO" id="GO:0005506">
    <property type="term" value="F:iron ion binding"/>
    <property type="evidence" value="ECO:0007669"/>
    <property type="project" value="InterPro"/>
</dbReference>
<dbReference type="EMBL" id="WDPD01000001">
    <property type="protein sequence ID" value="KAB7462561.1"/>
    <property type="molecule type" value="Genomic_DNA"/>
</dbReference>
<dbReference type="InterPro" id="IPR015889">
    <property type="entry name" value="Intradiol_dOase_core"/>
</dbReference>